<sequence length="378" mass="37681">MRLHPFAPRTAVVAAALGAGLATAVTTGAAAVPRTAAFIPRLTHNQQLASTIPANGDVNPYGVAVVPDSHGTLTAGDILVSNFNNAPTSTAKGGQQGRGTTLVQVAPNGTKTTFAQIPPSAAPNGVGLTTALVVLRSGWVVVGSLPTTDGTSATMHSGALLVLDDNGHVRETVTGHGIDGPWDATAVDNGTSADLFVSNVLGGITNGQPTTTSKGDVVRIALNLTNGMPQVGGSTVVANGLSVHTDPNALVVGPTGVAVAPDGTLYVADTVHSRIARVPDAVARTSPVDAGAASATVASGSPLNGPLGLALAPDGNLLAVNGADNNLVEVTTGGTRVATRNLDTKDQPGGALFGLAPTANPRAVYYVNDDTNTLNILH</sequence>
<protein>
    <recommendedName>
        <fullName evidence="5">NHL repeat-containing protein</fullName>
    </recommendedName>
</protein>
<evidence type="ECO:0000313" key="4">
    <source>
        <dbReference type="Proteomes" id="UP000657385"/>
    </source>
</evidence>
<proteinExistence type="predicted"/>
<comment type="caution">
    <text evidence="3">The sequence shown here is derived from an EMBL/GenBank/DDBJ whole genome shotgun (WGS) entry which is preliminary data.</text>
</comment>
<gene>
    <name evidence="3" type="ORF">I2501_02890</name>
</gene>
<keyword evidence="1" id="KW-0677">Repeat</keyword>
<dbReference type="AlphaFoldDB" id="A0A931AWU6"/>
<dbReference type="SUPFAM" id="SSF63829">
    <property type="entry name" value="Calcium-dependent phosphotriesterase"/>
    <property type="match status" value="1"/>
</dbReference>
<accession>A0A931AWU6</accession>
<evidence type="ECO:0000313" key="3">
    <source>
        <dbReference type="EMBL" id="MBF9066985.1"/>
    </source>
</evidence>
<evidence type="ECO:0000256" key="1">
    <source>
        <dbReference type="ARBA" id="ARBA00022737"/>
    </source>
</evidence>
<dbReference type="EMBL" id="JADPRT010000001">
    <property type="protein sequence ID" value="MBF9066985.1"/>
    <property type="molecule type" value="Genomic_DNA"/>
</dbReference>
<evidence type="ECO:0000256" key="2">
    <source>
        <dbReference type="SAM" id="SignalP"/>
    </source>
</evidence>
<dbReference type="Pfam" id="PF01436">
    <property type="entry name" value="NHL"/>
    <property type="match status" value="1"/>
</dbReference>
<dbReference type="InterPro" id="IPR001258">
    <property type="entry name" value="NHL_repeat"/>
</dbReference>
<evidence type="ECO:0008006" key="5">
    <source>
        <dbReference type="Google" id="ProtNLM"/>
    </source>
</evidence>
<name>A0A931AWU6_9ACTN</name>
<dbReference type="Proteomes" id="UP000657385">
    <property type="component" value="Unassembled WGS sequence"/>
</dbReference>
<dbReference type="RefSeq" id="WP_196192144.1">
    <property type="nucleotide sequence ID" value="NZ_JADPRT010000001.1"/>
</dbReference>
<feature type="signal peptide" evidence="2">
    <location>
        <begin position="1"/>
        <end position="24"/>
    </location>
</feature>
<keyword evidence="4" id="KW-1185">Reference proteome</keyword>
<keyword evidence="2" id="KW-0732">Signal</keyword>
<reference evidence="3" key="1">
    <citation type="submission" date="2020-11" db="EMBL/GenBank/DDBJ databases">
        <title>Isolation and identification of active actinomycetes.</title>
        <authorList>
            <person name="Yu B."/>
        </authorList>
    </citation>
    <scope>NUCLEOTIDE SEQUENCE</scope>
    <source>
        <strain evidence="3">NEAU-YB345</strain>
    </source>
</reference>
<organism evidence="3 4">
    <name type="scientific">Streptacidiphilus fuscans</name>
    <dbReference type="NCBI Taxonomy" id="2789292"/>
    <lineage>
        <taxon>Bacteria</taxon>
        <taxon>Bacillati</taxon>
        <taxon>Actinomycetota</taxon>
        <taxon>Actinomycetes</taxon>
        <taxon>Kitasatosporales</taxon>
        <taxon>Streptomycetaceae</taxon>
        <taxon>Streptacidiphilus</taxon>
    </lineage>
</organism>
<dbReference type="Gene3D" id="2.40.10.500">
    <property type="match status" value="1"/>
</dbReference>
<feature type="chain" id="PRO_5039610779" description="NHL repeat-containing protein" evidence="2">
    <location>
        <begin position="25"/>
        <end position="378"/>
    </location>
</feature>